<dbReference type="PROSITE" id="PS51186">
    <property type="entry name" value="GNAT"/>
    <property type="match status" value="1"/>
</dbReference>
<reference evidence="2 3" key="1">
    <citation type="submission" date="2024-05" db="EMBL/GenBank/DDBJ databases">
        <title>Sphingomonas sp. HF-S3 16S ribosomal RNA gene Genome sequencing and assembly.</title>
        <authorList>
            <person name="Lee H."/>
        </authorList>
    </citation>
    <scope>NUCLEOTIDE SEQUENCE [LARGE SCALE GENOMIC DNA]</scope>
    <source>
        <strain evidence="2 3">HF-S3</strain>
    </source>
</reference>
<dbReference type="SUPFAM" id="SSF55729">
    <property type="entry name" value="Acyl-CoA N-acyltransferases (Nat)"/>
    <property type="match status" value="1"/>
</dbReference>
<dbReference type="EMBL" id="JBDIZK010000005">
    <property type="protein sequence ID" value="MEN3747659.1"/>
    <property type="molecule type" value="Genomic_DNA"/>
</dbReference>
<dbReference type="Proteomes" id="UP001427805">
    <property type="component" value="Unassembled WGS sequence"/>
</dbReference>
<protein>
    <submittedName>
        <fullName evidence="2">GNAT family N-acetyltransferase</fullName>
    </submittedName>
</protein>
<dbReference type="Gene3D" id="3.40.630.30">
    <property type="match status" value="1"/>
</dbReference>
<name>A0ABV0B7V1_9SPHN</name>
<dbReference type="InterPro" id="IPR000182">
    <property type="entry name" value="GNAT_dom"/>
</dbReference>
<feature type="domain" description="N-acetyltransferase" evidence="1">
    <location>
        <begin position="108"/>
        <end position="237"/>
    </location>
</feature>
<comment type="caution">
    <text evidence="2">The sequence shown here is derived from an EMBL/GenBank/DDBJ whole genome shotgun (WGS) entry which is preliminary data.</text>
</comment>
<proteinExistence type="predicted"/>
<dbReference type="RefSeq" id="WP_346246655.1">
    <property type="nucleotide sequence ID" value="NZ_JBDIZK010000005.1"/>
</dbReference>
<evidence type="ECO:0000313" key="3">
    <source>
        <dbReference type="Proteomes" id="UP001427805"/>
    </source>
</evidence>
<evidence type="ECO:0000259" key="1">
    <source>
        <dbReference type="PROSITE" id="PS51186"/>
    </source>
</evidence>
<sequence>MTRVPASVLDYWCKAFAGRPLGDHDRLVLTVSETLNPKRPAMMLEQEDGSVRAAVSPDVAERIAAQGPDRLSAHDLRVRLDLAGVALHDPDYLFYLPDTVRQVPDFETSPRLLTEADRAEFDQFHQAASEQDREDAFVELDHWAVVGVFEKGRLVSAASMCLWADSPVADLGVLTLPAARGRGFARAVVQSINAVSRQRGHEPQYRCQLDNHASVALARSCGFVPFGEWTVAADLVS</sequence>
<keyword evidence="3" id="KW-1185">Reference proteome</keyword>
<dbReference type="Pfam" id="PF00583">
    <property type="entry name" value="Acetyltransf_1"/>
    <property type="match status" value="1"/>
</dbReference>
<accession>A0ABV0B7V1</accession>
<gene>
    <name evidence="2" type="ORF">TPR58_10800</name>
</gene>
<dbReference type="InterPro" id="IPR016181">
    <property type="entry name" value="Acyl_CoA_acyltransferase"/>
</dbReference>
<organism evidence="2 3">
    <name type="scientific">Sphingomonas rustica</name>
    <dbReference type="NCBI Taxonomy" id="3103142"/>
    <lineage>
        <taxon>Bacteria</taxon>
        <taxon>Pseudomonadati</taxon>
        <taxon>Pseudomonadota</taxon>
        <taxon>Alphaproteobacteria</taxon>
        <taxon>Sphingomonadales</taxon>
        <taxon>Sphingomonadaceae</taxon>
        <taxon>Sphingomonas</taxon>
    </lineage>
</organism>
<evidence type="ECO:0000313" key="2">
    <source>
        <dbReference type="EMBL" id="MEN3747659.1"/>
    </source>
</evidence>